<dbReference type="InterPro" id="IPR011701">
    <property type="entry name" value="MFS"/>
</dbReference>
<evidence type="ECO:0000256" key="7">
    <source>
        <dbReference type="SAM" id="Phobius"/>
    </source>
</evidence>
<reference evidence="9" key="2">
    <citation type="submission" date="2020-07" db="EMBL/GenBank/DDBJ databases">
        <authorList>
            <person name="Vera ALvarez R."/>
            <person name="Arias-Moreno D.M."/>
            <person name="Jimenez-Jacinto V."/>
            <person name="Jimenez-Bremont J.F."/>
            <person name="Swaminathan K."/>
            <person name="Moose S.P."/>
            <person name="Guerrero-Gonzalez M.L."/>
            <person name="Marino-Ramirez L."/>
            <person name="Landsman D."/>
            <person name="Rodriguez-Kessler M."/>
            <person name="Delgado-Sanchez P."/>
        </authorList>
    </citation>
    <scope>NUCLEOTIDE SEQUENCE</scope>
    <source>
        <tissue evidence="9">Cladode</tissue>
    </source>
</reference>
<dbReference type="GO" id="GO:0022857">
    <property type="term" value="F:transmembrane transporter activity"/>
    <property type="evidence" value="ECO:0007669"/>
    <property type="project" value="InterPro"/>
</dbReference>
<evidence type="ECO:0000256" key="5">
    <source>
        <dbReference type="ARBA" id="ARBA00023136"/>
    </source>
</evidence>
<sequence length="494" mass="54817">MEEGNSSSESLLIRSANCTYYSNCPGCKVETLKERRRGVPYREFSYIWLVSLCTALPTTSLYPFLYFMIRDFHIAKCEEDIGFYAGFMGSSFMVGRALTSILWGMAADRYGRRPIILIGTLSVFIFNTLFGLSSNFWMALSVRFILGCFNSLLGTIRAYASEICREEHRGLALSVVSTSRGIGLVIGPAVGGFFAMPADKYPNVFAQNSIFGRFPYFLPCLIISAYAAVVFALSWWLPETLHMHKEKKNITHHSRDVPKDPTSENVDKKHSNVDSTDSHSNGNLFKNWPLMSTIIVYCVFSLQEMAYTEIFSLWAVSDKKYGGLSFSSQDVGIVLAISGFGLLLFQLFIYPQVEKRLGPLTVTRLSAVVSIPLLSSYPYIALLSGVMLHLVINVASLLRNTLSVSLVTGLFILLNDAVPQRQRGAANGISMTAMSIFKAIAPAGGGAIFSWAQKRQHAAFLPGDQMVFFILNVVQILGLLLTFKPFLAQPSERQ</sequence>
<evidence type="ECO:0000256" key="1">
    <source>
        <dbReference type="ARBA" id="ARBA00004141"/>
    </source>
</evidence>
<evidence type="ECO:0000256" key="4">
    <source>
        <dbReference type="ARBA" id="ARBA00022989"/>
    </source>
</evidence>
<evidence type="ECO:0000259" key="8">
    <source>
        <dbReference type="PROSITE" id="PS50850"/>
    </source>
</evidence>
<dbReference type="EMBL" id="GISG01205641">
    <property type="protein sequence ID" value="MBA4659953.1"/>
    <property type="molecule type" value="Transcribed_RNA"/>
</dbReference>
<feature type="transmembrane region" description="Helical" evidence="7">
    <location>
        <begin position="46"/>
        <end position="69"/>
    </location>
</feature>
<dbReference type="InterPro" id="IPR036259">
    <property type="entry name" value="MFS_trans_sf"/>
</dbReference>
<accession>A0A7C9A7P1</accession>
<keyword evidence="5 7" id="KW-0472">Membrane</keyword>
<feature type="transmembrane region" description="Helical" evidence="7">
    <location>
        <begin position="386"/>
        <end position="414"/>
    </location>
</feature>
<feature type="region of interest" description="Disordered" evidence="6">
    <location>
        <begin position="248"/>
        <end position="279"/>
    </location>
</feature>
<feature type="transmembrane region" description="Helical" evidence="7">
    <location>
        <begin position="294"/>
        <end position="316"/>
    </location>
</feature>
<feature type="transmembrane region" description="Helical" evidence="7">
    <location>
        <begin position="362"/>
        <end position="380"/>
    </location>
</feature>
<feature type="transmembrane region" description="Helical" evidence="7">
    <location>
        <begin position="171"/>
        <end position="196"/>
    </location>
</feature>
<dbReference type="CDD" id="cd17330">
    <property type="entry name" value="MFS_SLC46_TetA_like"/>
    <property type="match status" value="1"/>
</dbReference>
<evidence type="ECO:0000313" key="9">
    <source>
        <dbReference type="EMBL" id="MBA4659950.1"/>
    </source>
</evidence>
<keyword evidence="3 7" id="KW-0812">Transmembrane</keyword>
<feature type="transmembrane region" description="Helical" evidence="7">
    <location>
        <begin position="216"/>
        <end position="237"/>
    </location>
</feature>
<feature type="transmembrane region" description="Helical" evidence="7">
    <location>
        <begin position="465"/>
        <end position="483"/>
    </location>
</feature>
<feature type="compositionally biased region" description="Basic and acidic residues" evidence="6">
    <location>
        <begin position="253"/>
        <end position="272"/>
    </location>
</feature>
<evidence type="ECO:0000256" key="3">
    <source>
        <dbReference type="ARBA" id="ARBA00022692"/>
    </source>
</evidence>
<reference evidence="9" key="1">
    <citation type="journal article" date="2013" name="J. Plant Res.">
        <title>Effect of fungi and light on seed germination of three Opuntia species from semiarid lands of central Mexico.</title>
        <authorList>
            <person name="Delgado-Sanchez P."/>
            <person name="Jimenez-Bremont J.F."/>
            <person name="Guerrero-Gonzalez Mde L."/>
            <person name="Flores J."/>
        </authorList>
    </citation>
    <scope>NUCLEOTIDE SEQUENCE</scope>
    <source>
        <tissue evidence="9">Cladode</tissue>
    </source>
</reference>
<protein>
    <recommendedName>
        <fullName evidence="8">Major facilitator superfamily (MFS) profile domain-containing protein</fullName>
    </recommendedName>
</protein>
<evidence type="ECO:0000256" key="6">
    <source>
        <dbReference type="SAM" id="MobiDB-lite"/>
    </source>
</evidence>
<dbReference type="SUPFAM" id="SSF103473">
    <property type="entry name" value="MFS general substrate transporter"/>
    <property type="match status" value="1"/>
</dbReference>
<comment type="subcellular location">
    <subcellularLocation>
        <location evidence="1">Membrane</location>
        <topology evidence="1">Multi-pass membrane protein</topology>
    </subcellularLocation>
</comment>
<dbReference type="PANTHER" id="PTHR23504:SF105">
    <property type="entry name" value="PROTEIN ZINC INDUCED FACILITATOR 1-LIKE"/>
    <property type="match status" value="1"/>
</dbReference>
<name>A0A7C9A7P1_OPUST</name>
<feature type="domain" description="Major facilitator superfamily (MFS) profile" evidence="8">
    <location>
        <begin position="43"/>
        <end position="490"/>
    </location>
</feature>
<dbReference type="PROSITE" id="PS50850">
    <property type="entry name" value="MFS"/>
    <property type="match status" value="1"/>
</dbReference>
<feature type="transmembrane region" description="Helical" evidence="7">
    <location>
        <begin position="435"/>
        <end position="453"/>
    </location>
</feature>
<evidence type="ECO:0000256" key="2">
    <source>
        <dbReference type="ARBA" id="ARBA00022448"/>
    </source>
</evidence>
<feature type="transmembrane region" description="Helical" evidence="7">
    <location>
        <begin position="81"/>
        <end position="103"/>
    </location>
</feature>
<feature type="transmembrane region" description="Helical" evidence="7">
    <location>
        <begin position="331"/>
        <end position="350"/>
    </location>
</feature>
<dbReference type="Gene3D" id="1.20.1250.20">
    <property type="entry name" value="MFS general substrate transporter like domains"/>
    <property type="match status" value="1"/>
</dbReference>
<dbReference type="AlphaFoldDB" id="A0A7C9A7P1"/>
<proteinExistence type="predicted"/>
<feature type="transmembrane region" description="Helical" evidence="7">
    <location>
        <begin position="140"/>
        <end position="159"/>
    </location>
</feature>
<dbReference type="GO" id="GO:0016020">
    <property type="term" value="C:membrane"/>
    <property type="evidence" value="ECO:0007669"/>
    <property type="project" value="UniProtKB-SubCell"/>
</dbReference>
<keyword evidence="2" id="KW-0813">Transport</keyword>
<dbReference type="InterPro" id="IPR020846">
    <property type="entry name" value="MFS_dom"/>
</dbReference>
<dbReference type="EMBL" id="GISG01205638">
    <property type="protein sequence ID" value="MBA4659950.1"/>
    <property type="molecule type" value="Transcribed_RNA"/>
</dbReference>
<feature type="transmembrane region" description="Helical" evidence="7">
    <location>
        <begin position="115"/>
        <end position="134"/>
    </location>
</feature>
<dbReference type="PANTHER" id="PTHR23504">
    <property type="entry name" value="MAJOR FACILITATOR SUPERFAMILY DOMAIN-CONTAINING PROTEIN 10"/>
    <property type="match status" value="1"/>
</dbReference>
<keyword evidence="4 7" id="KW-1133">Transmembrane helix</keyword>
<organism evidence="9">
    <name type="scientific">Opuntia streptacantha</name>
    <name type="common">Prickly pear cactus</name>
    <name type="synonym">Opuntia cardona</name>
    <dbReference type="NCBI Taxonomy" id="393608"/>
    <lineage>
        <taxon>Eukaryota</taxon>
        <taxon>Viridiplantae</taxon>
        <taxon>Streptophyta</taxon>
        <taxon>Embryophyta</taxon>
        <taxon>Tracheophyta</taxon>
        <taxon>Spermatophyta</taxon>
        <taxon>Magnoliopsida</taxon>
        <taxon>eudicotyledons</taxon>
        <taxon>Gunneridae</taxon>
        <taxon>Pentapetalae</taxon>
        <taxon>Caryophyllales</taxon>
        <taxon>Cactineae</taxon>
        <taxon>Cactaceae</taxon>
        <taxon>Opuntioideae</taxon>
        <taxon>Opuntia</taxon>
    </lineage>
</organism>
<dbReference type="Pfam" id="PF07690">
    <property type="entry name" value="MFS_1"/>
    <property type="match status" value="1"/>
</dbReference>